<sequence length="998" mass="107883">MSEHRLKILKLFLSVVFMAAVLTAPVVWADPGDILWRYQTGGSVSSSPAIGGDGTLYTGNYDNYVYAINPNGSLKWSYQTNDRIYSSPAVGADGTVYIGSYDNFLYAFNSDGTLKWNYEANGKIYASPAIAADGTVYVADLDGYLYAMNPDGTPKWVYPTNGWIASSPAIGADGTVYVGNLDDRLYAIDAEGFLKWKYQTAGWIVSSPAVAIDGTIYVGSHDNYLYALWPSGTPKWRYETGAEIWSSPTIGTDGVVYVGSYDNALYAITSFGDLKWQYETGGEIWSSPAIGADGTIYVGSNDNFLYALDAEGTVRWTYETNGELWTMPAIGSDGTVYVGSADRSLYAIEGDSPWNFNDYASAMGAYADSSWPKFGQNSFSLHRKPEWQMPSLELPSDAVVYPDYTVIVPLTLVNTGIIPVEGLEVEVEFDAAVLEAVRVILKDSVLEEQEYDVSYQKEQGKIIFTISAGEEVFTGEGIIAYLEFHALGDVGNTTALRFTKSDMGLTSVDTTNGAVSIVQLVPPSLALTADVKVYPTYPVTLPLTLTNIGNASIEGIDAEIEFDPEVLSFTGITLADGVLESANYGLYSEPEEGKLVVSIYAIGDLFSDEGEAAYLTFDAIGEAPSSSALTFTKALINETDVNADNGSVEILNAFFNISGKIGYYTDSENQFVRNVQMILEDAGAADEEPGDEEPGDEEPGDEEPEDTGFTATQITGADGAYLFSDVPLGDYISTPSKTDDLEGLSSKDASRIARYVSDFIEFNDYQMIAADVTMNGEISATDASRVARYAAGIIDTLNPEGTHWVFVPDPAGDDLSLISYVSTREYSPLDSARENENFIAIRLGDVTGNWEPAGKKRTYSKRISSVRKMNAAQGSVLTIPIVLKQNTAIEGTDITVIFDADALVPKEMTLSGGILENKGYGLQTSVNADGEIRLVIPAYGDVFTGSGEVVFISFEVVGEVESTSVLSLAEFRCNEVSAYGGFDINGRICPKIRITVEP</sequence>
<feature type="domain" description="Cohesin" evidence="2">
    <location>
        <begin position="538"/>
        <end position="650"/>
    </location>
</feature>
<dbReference type="Gene3D" id="2.40.10.480">
    <property type="match status" value="1"/>
</dbReference>
<accession>A0A975BJB3</accession>
<feature type="region of interest" description="Disordered" evidence="1">
    <location>
        <begin position="684"/>
        <end position="709"/>
    </location>
</feature>
<dbReference type="Gene3D" id="1.10.1330.10">
    <property type="entry name" value="Dockerin domain"/>
    <property type="match status" value="1"/>
</dbReference>
<dbReference type="InterPro" id="IPR011047">
    <property type="entry name" value="Quinoprotein_ADH-like_sf"/>
</dbReference>
<evidence type="ECO:0000313" key="5">
    <source>
        <dbReference type="EMBL" id="QTA86358.1"/>
    </source>
</evidence>
<dbReference type="InterPro" id="IPR036439">
    <property type="entry name" value="Dockerin_dom_sf"/>
</dbReference>
<feature type="domain" description="Pyrrolo-quinoline quinone repeat" evidence="4">
    <location>
        <begin position="29"/>
        <end position="251"/>
    </location>
</feature>
<dbReference type="InterPro" id="IPR018391">
    <property type="entry name" value="PQQ_b-propeller_rpt"/>
</dbReference>
<protein>
    <submittedName>
        <fullName evidence="5">Cohesin domain-containing protein</fullName>
    </submittedName>
</protein>
<dbReference type="SMART" id="SM00564">
    <property type="entry name" value="PQQ"/>
    <property type="match status" value="8"/>
</dbReference>
<dbReference type="RefSeq" id="WP_207682025.1">
    <property type="nucleotide sequence ID" value="NZ_CP061800.1"/>
</dbReference>
<dbReference type="Gene3D" id="2.60.40.680">
    <property type="match status" value="3"/>
</dbReference>
<feature type="domain" description="Pyrrolo-quinoline quinone repeat" evidence="3">
    <location>
        <begin position="281"/>
        <end position="363"/>
    </location>
</feature>
<organism evidence="5 6">
    <name type="scientific">Desulfonema magnum</name>
    <dbReference type="NCBI Taxonomy" id="45655"/>
    <lineage>
        <taxon>Bacteria</taxon>
        <taxon>Pseudomonadati</taxon>
        <taxon>Thermodesulfobacteriota</taxon>
        <taxon>Desulfobacteria</taxon>
        <taxon>Desulfobacterales</taxon>
        <taxon>Desulfococcaceae</taxon>
        <taxon>Desulfonema</taxon>
    </lineage>
</organism>
<dbReference type="Pfam" id="PF13360">
    <property type="entry name" value="PQQ_2"/>
    <property type="match status" value="1"/>
</dbReference>
<dbReference type="GO" id="GO:0043041">
    <property type="term" value="P:amino acid activation for nonribosomal peptide biosynthetic process"/>
    <property type="evidence" value="ECO:0007669"/>
    <property type="project" value="TreeGrafter"/>
</dbReference>
<dbReference type="InterPro" id="IPR008965">
    <property type="entry name" value="CBM2/CBM3_carb-bd_dom_sf"/>
</dbReference>
<evidence type="ECO:0000259" key="2">
    <source>
        <dbReference type="Pfam" id="PF00963"/>
    </source>
</evidence>
<dbReference type="CDD" id="cd14252">
    <property type="entry name" value="Dockerin_like"/>
    <property type="match status" value="1"/>
</dbReference>
<evidence type="ECO:0000313" key="6">
    <source>
        <dbReference type="Proteomes" id="UP000663722"/>
    </source>
</evidence>
<name>A0A975BJB3_9BACT</name>
<dbReference type="InterPro" id="IPR002102">
    <property type="entry name" value="Cohesin_dom"/>
</dbReference>
<dbReference type="Pfam" id="PF00963">
    <property type="entry name" value="Cohesin"/>
    <property type="match status" value="3"/>
</dbReference>
<dbReference type="AlphaFoldDB" id="A0A975BJB3"/>
<dbReference type="EMBL" id="CP061800">
    <property type="protein sequence ID" value="QTA86358.1"/>
    <property type="molecule type" value="Genomic_DNA"/>
</dbReference>
<dbReference type="SUPFAM" id="SSF63446">
    <property type="entry name" value="Type I dockerin domain"/>
    <property type="match status" value="1"/>
</dbReference>
<dbReference type="InterPro" id="IPR052091">
    <property type="entry name" value="Beta-ala_Activ/Resist"/>
</dbReference>
<dbReference type="Pfam" id="PF13570">
    <property type="entry name" value="Beta-prop_ACSF4"/>
    <property type="match status" value="1"/>
</dbReference>
<feature type="compositionally biased region" description="Acidic residues" evidence="1">
    <location>
        <begin position="684"/>
        <end position="706"/>
    </location>
</feature>
<dbReference type="SUPFAM" id="SSF50998">
    <property type="entry name" value="Quinoprotein alcohol dehydrogenase-like"/>
    <property type="match status" value="1"/>
</dbReference>
<evidence type="ECO:0000259" key="4">
    <source>
        <dbReference type="Pfam" id="PF13570"/>
    </source>
</evidence>
<dbReference type="Gene3D" id="2.130.10.10">
    <property type="entry name" value="YVTN repeat-like/Quinoprotein amine dehydrogenase"/>
    <property type="match status" value="3"/>
</dbReference>
<keyword evidence="6" id="KW-1185">Reference proteome</keyword>
<gene>
    <name evidence="5" type="ORF">dnm_023810</name>
</gene>
<dbReference type="InterPro" id="IPR015943">
    <property type="entry name" value="WD40/YVTN_repeat-like_dom_sf"/>
</dbReference>
<dbReference type="InterPro" id="IPR002372">
    <property type="entry name" value="PQQ_rpt_dom"/>
</dbReference>
<feature type="domain" description="Cohesin" evidence="2">
    <location>
        <begin position="395"/>
        <end position="513"/>
    </location>
</feature>
<dbReference type="SUPFAM" id="SSF117074">
    <property type="entry name" value="Hypothetical protein PA1324"/>
    <property type="match status" value="1"/>
</dbReference>
<reference evidence="5" key="1">
    <citation type="journal article" date="2021" name="Microb. Physiol.">
        <title>Proteogenomic Insights into the Physiology of Marine, Sulfate-Reducing, Filamentous Desulfonema limicola and Desulfonema magnum.</title>
        <authorList>
            <person name="Schnaars V."/>
            <person name="Wohlbrand L."/>
            <person name="Scheve S."/>
            <person name="Hinrichs C."/>
            <person name="Reinhardt R."/>
            <person name="Rabus R."/>
        </authorList>
    </citation>
    <scope>NUCLEOTIDE SEQUENCE</scope>
    <source>
        <strain evidence="5">4be13</strain>
    </source>
</reference>
<dbReference type="PANTHER" id="PTHR44394:SF1">
    <property type="entry name" value="BETA-ALANINE-ACTIVATING ENZYME"/>
    <property type="match status" value="1"/>
</dbReference>
<dbReference type="Proteomes" id="UP000663722">
    <property type="component" value="Chromosome"/>
</dbReference>
<dbReference type="GO" id="GO:0000272">
    <property type="term" value="P:polysaccharide catabolic process"/>
    <property type="evidence" value="ECO:0007669"/>
    <property type="project" value="InterPro"/>
</dbReference>
<proteinExistence type="predicted"/>
<dbReference type="KEGG" id="dmm:dnm_023810"/>
<feature type="domain" description="Cohesin" evidence="2">
    <location>
        <begin position="865"/>
        <end position="964"/>
    </location>
</feature>
<evidence type="ECO:0000256" key="1">
    <source>
        <dbReference type="SAM" id="MobiDB-lite"/>
    </source>
</evidence>
<evidence type="ECO:0000259" key="3">
    <source>
        <dbReference type="Pfam" id="PF13360"/>
    </source>
</evidence>
<dbReference type="PANTHER" id="PTHR44394">
    <property type="entry name" value="BETA-ALANINE-ACTIVATING ENZYME"/>
    <property type="match status" value="1"/>
</dbReference>
<dbReference type="SUPFAM" id="SSF49384">
    <property type="entry name" value="Carbohydrate-binding domain"/>
    <property type="match status" value="3"/>
</dbReference>
<dbReference type="GO" id="GO:0030246">
    <property type="term" value="F:carbohydrate binding"/>
    <property type="evidence" value="ECO:0007669"/>
    <property type="project" value="InterPro"/>
</dbReference>